<evidence type="ECO:0000313" key="16">
    <source>
        <dbReference type="EMBL" id="QHJ01303.1"/>
    </source>
</evidence>
<dbReference type="PANTHER" id="PTHR43822:SF9">
    <property type="entry name" value="3-ISOPROPYLMALATE DEHYDRATASE"/>
    <property type="match status" value="1"/>
</dbReference>
<dbReference type="InterPro" id="IPR033941">
    <property type="entry name" value="IPMI_cat"/>
</dbReference>
<dbReference type="NCBIfam" id="NF009116">
    <property type="entry name" value="PRK12466.1"/>
    <property type="match status" value="1"/>
</dbReference>
<evidence type="ECO:0000256" key="13">
    <source>
        <dbReference type="ARBA" id="ARBA00023239"/>
    </source>
</evidence>
<dbReference type="Proteomes" id="UP000464787">
    <property type="component" value="Chromosome"/>
</dbReference>
<evidence type="ECO:0000256" key="10">
    <source>
        <dbReference type="ARBA" id="ARBA00022723"/>
    </source>
</evidence>
<dbReference type="NCBIfam" id="NF004016">
    <property type="entry name" value="PRK05478.1"/>
    <property type="match status" value="1"/>
</dbReference>
<sequence length="488" mass="52410">MECHAHPFPRRTAGGGQDIVSTPATTLFDKLWQAHVIEELGDGWALLHIDRQLLHDMSGSRSLGQLEERQLPVARPELAFATPDHMVSTAPGRTGTTFAGGAQLWSRLKDGSRSRGIRFFDLGQPGHGIVHVMGPEMGIVLPGTTVICGDSHTCTDGALGAMAFGVGSSELMHALATQTLMQRKPRSMRIRFEGLLPDRVAAKDVILHAISRLGAAAGTGHAVEYAGPAIEAMSVEERMTVCNLSIEMGAKVGLVAPDDKVFDYLAGRPFAPRGALFDQAVAHWRGLRSDPGAAFDREENIDISALEPQLTWGTSPEQGTGIAGWVPLDNDAPDEARRDAWREARQYMGLAAGSALRGQRIDRVFIGSCTNSRISDLRAATDLLRPGLRVAPHVTAWVVPGSENVRRQAEREGLHQRFIEAGFDWREPGCSMCVAANGEIAEPGERVVSTSNRNFVGRQGKGVRTHLASPATAVASALAGAIADPREL</sequence>
<evidence type="ECO:0000313" key="17">
    <source>
        <dbReference type="Proteomes" id="UP000464787"/>
    </source>
</evidence>
<evidence type="ECO:0000256" key="14">
    <source>
        <dbReference type="ARBA" id="ARBA00023304"/>
    </source>
</evidence>
<evidence type="ECO:0000259" key="15">
    <source>
        <dbReference type="Pfam" id="PF00330"/>
    </source>
</evidence>
<dbReference type="InterPro" id="IPR050067">
    <property type="entry name" value="IPM_dehydratase_rel_enz"/>
</dbReference>
<evidence type="ECO:0000256" key="11">
    <source>
        <dbReference type="ARBA" id="ARBA00023004"/>
    </source>
</evidence>
<feature type="domain" description="Aconitase/3-isopropylmalate dehydratase large subunit alpha/beta/alpha" evidence="15">
    <location>
        <begin position="29"/>
        <end position="480"/>
    </location>
</feature>
<protein>
    <recommendedName>
        <fullName evidence="6">3-isopropylmalate dehydratase</fullName>
        <ecNumber evidence="6">4.2.1.33</ecNumber>
    </recommendedName>
</protein>
<dbReference type="GO" id="GO:0009098">
    <property type="term" value="P:L-leucine biosynthetic process"/>
    <property type="evidence" value="ECO:0007669"/>
    <property type="project" value="UniProtKB-KW"/>
</dbReference>
<keyword evidence="9" id="KW-0028">Amino-acid biosynthesis</keyword>
<dbReference type="SUPFAM" id="SSF53732">
    <property type="entry name" value="Aconitase iron-sulfur domain"/>
    <property type="match status" value="1"/>
</dbReference>
<evidence type="ECO:0000256" key="8">
    <source>
        <dbReference type="ARBA" id="ARBA00022485"/>
    </source>
</evidence>
<dbReference type="InterPro" id="IPR036008">
    <property type="entry name" value="Aconitase_4Fe-4S_dom"/>
</dbReference>
<dbReference type="CDD" id="cd01583">
    <property type="entry name" value="IPMI"/>
    <property type="match status" value="1"/>
</dbReference>
<dbReference type="GO" id="GO:0003861">
    <property type="term" value="F:3-isopropylmalate dehydratase activity"/>
    <property type="evidence" value="ECO:0007669"/>
    <property type="project" value="UniProtKB-EC"/>
</dbReference>
<keyword evidence="14" id="KW-0100">Branched-chain amino acid biosynthesis</keyword>
<evidence type="ECO:0000256" key="4">
    <source>
        <dbReference type="ARBA" id="ARBA00004729"/>
    </source>
</evidence>
<comment type="catalytic activity">
    <reaction evidence="1">
        <text>(2R,3S)-3-isopropylmalate = (2S)-2-isopropylmalate</text>
        <dbReference type="Rhea" id="RHEA:32287"/>
        <dbReference type="ChEBI" id="CHEBI:1178"/>
        <dbReference type="ChEBI" id="CHEBI:35121"/>
        <dbReference type="EC" id="4.2.1.33"/>
    </reaction>
</comment>
<keyword evidence="12" id="KW-0411">Iron-sulfur</keyword>
<dbReference type="EMBL" id="CP047650">
    <property type="protein sequence ID" value="QHJ01303.1"/>
    <property type="molecule type" value="Genomic_DNA"/>
</dbReference>
<organism evidence="16 17">
    <name type="scientific">Xylophilus rhododendri</name>
    <dbReference type="NCBI Taxonomy" id="2697032"/>
    <lineage>
        <taxon>Bacteria</taxon>
        <taxon>Pseudomonadati</taxon>
        <taxon>Pseudomonadota</taxon>
        <taxon>Betaproteobacteria</taxon>
        <taxon>Burkholderiales</taxon>
        <taxon>Xylophilus</taxon>
    </lineage>
</organism>
<dbReference type="Gene3D" id="3.30.499.10">
    <property type="entry name" value="Aconitase, domain 3"/>
    <property type="match status" value="2"/>
</dbReference>
<dbReference type="PRINTS" id="PR00415">
    <property type="entry name" value="ACONITASE"/>
</dbReference>
<comment type="cofactor">
    <cofactor evidence="2">
        <name>[4Fe-4S] cluster</name>
        <dbReference type="ChEBI" id="CHEBI:49883"/>
    </cofactor>
</comment>
<dbReference type="AlphaFoldDB" id="A0A857JED4"/>
<evidence type="ECO:0000256" key="12">
    <source>
        <dbReference type="ARBA" id="ARBA00023014"/>
    </source>
</evidence>
<dbReference type="GO" id="GO:0051539">
    <property type="term" value="F:4 iron, 4 sulfur cluster binding"/>
    <property type="evidence" value="ECO:0007669"/>
    <property type="project" value="UniProtKB-KW"/>
</dbReference>
<evidence type="ECO:0000256" key="2">
    <source>
        <dbReference type="ARBA" id="ARBA00001966"/>
    </source>
</evidence>
<comment type="subunit">
    <text evidence="5">Heterodimer of LeuC and LeuD.</text>
</comment>
<dbReference type="PROSITE" id="PS01244">
    <property type="entry name" value="ACONITASE_2"/>
    <property type="match status" value="1"/>
</dbReference>
<keyword evidence="13" id="KW-0456">Lyase</keyword>
<evidence type="ECO:0000256" key="9">
    <source>
        <dbReference type="ARBA" id="ARBA00022605"/>
    </source>
</evidence>
<reference evidence="16 17" key="1">
    <citation type="submission" date="2020-01" db="EMBL/GenBank/DDBJ databases">
        <title>Genome sequencing of strain KACC 21265.</title>
        <authorList>
            <person name="Heo J."/>
            <person name="Kim S.-J."/>
            <person name="Kim J.-S."/>
            <person name="Hong S.-B."/>
            <person name="Kwon S.-W."/>
        </authorList>
    </citation>
    <scope>NUCLEOTIDE SEQUENCE [LARGE SCALE GENOMIC DNA]</scope>
    <source>
        <strain evidence="16 17">KACC 21265</strain>
    </source>
</reference>
<keyword evidence="8" id="KW-0004">4Fe-4S</keyword>
<dbReference type="InterPro" id="IPR015931">
    <property type="entry name" value="Acnase/IPM_dHydase_lsu_aba_1/3"/>
</dbReference>
<evidence type="ECO:0000256" key="1">
    <source>
        <dbReference type="ARBA" id="ARBA00000491"/>
    </source>
</evidence>
<comment type="pathway">
    <text evidence="4">Amino-acid biosynthesis; L-leucine biosynthesis; L-leucine from 3-methyl-2-oxobutanoate: step 2/4.</text>
</comment>
<proteinExistence type="predicted"/>
<dbReference type="GO" id="GO:0046872">
    <property type="term" value="F:metal ion binding"/>
    <property type="evidence" value="ECO:0007669"/>
    <property type="project" value="UniProtKB-KW"/>
</dbReference>
<dbReference type="InterPro" id="IPR001030">
    <property type="entry name" value="Acoase/IPM_deHydtase_lsu_aba"/>
</dbReference>
<evidence type="ECO:0000256" key="7">
    <source>
        <dbReference type="ARBA" id="ARBA00022430"/>
    </source>
</evidence>
<name>A0A857JED4_9BURK</name>
<keyword evidence="10" id="KW-0479">Metal-binding</keyword>
<evidence type="ECO:0000256" key="6">
    <source>
        <dbReference type="ARBA" id="ARBA00011998"/>
    </source>
</evidence>
<keyword evidence="11" id="KW-0408">Iron</keyword>
<dbReference type="PANTHER" id="PTHR43822">
    <property type="entry name" value="HOMOACONITASE, MITOCHONDRIAL-RELATED"/>
    <property type="match status" value="1"/>
</dbReference>
<dbReference type="InterPro" id="IPR018136">
    <property type="entry name" value="Aconitase_4Fe-4S_BS"/>
</dbReference>
<keyword evidence="17" id="KW-1185">Reference proteome</keyword>
<keyword evidence="7" id="KW-0432">Leucine biosynthesis</keyword>
<evidence type="ECO:0000256" key="5">
    <source>
        <dbReference type="ARBA" id="ARBA00011271"/>
    </source>
</evidence>
<dbReference type="KEGG" id="xyk:GT347_26935"/>
<dbReference type="Pfam" id="PF00330">
    <property type="entry name" value="Aconitase"/>
    <property type="match status" value="1"/>
</dbReference>
<evidence type="ECO:0000256" key="3">
    <source>
        <dbReference type="ARBA" id="ARBA00002695"/>
    </source>
</evidence>
<accession>A0A857JED4</accession>
<comment type="function">
    <text evidence="3">Catalyzes the isomerization between 2-isopropylmalate and 3-isopropylmalate, via the formation of 2-isopropylmaleate.</text>
</comment>
<dbReference type="PROSITE" id="PS00450">
    <property type="entry name" value="ACONITASE_1"/>
    <property type="match status" value="1"/>
</dbReference>
<dbReference type="EC" id="4.2.1.33" evidence="6"/>
<gene>
    <name evidence="16" type="ORF">GT347_26935</name>
</gene>